<gene>
    <name evidence="3" type="ORF">Kalk_10500</name>
</gene>
<dbReference type="EMBL" id="CP022684">
    <property type="protein sequence ID" value="AUM12822.1"/>
    <property type="molecule type" value="Genomic_DNA"/>
</dbReference>
<sequence>MRLDNTMTMRVSATLLCLMLPAALLATENDDAFRDYINNVICLNPQGDLVVTCNAATITIGGSGSTLSQTGNTGTQGSNDLSARNQVDQAVSGDAEAIRIQQQRWGVFSNIEYRNLDRDLTAIENGFDGSSVVVTVGADYRVNSAMLVGFAGSYGDTDIEFNGDSGGVDSERYEWIAFANYQLNDALYVDGYAGLTQRSNDMTRSVRFGQIQYDAQGDFDSDADQWGLGAGYQFSAGPIALDVALRYDSGSVDVEAYEETGGDVIENLNLRYEAQTIDSRTVTLALYSVFNVSLQSGVMAPYVRAEAVSEHEDEAREISSHLVVAPDAEAFVVRTDTPDDLYGTVGMGVQFVAPGGLMLYIDAESLVAHDFLNTWSLSSGFRLEL</sequence>
<evidence type="ECO:0000256" key="1">
    <source>
        <dbReference type="SAM" id="SignalP"/>
    </source>
</evidence>
<dbReference type="Gene3D" id="2.40.128.130">
    <property type="entry name" value="Autotransporter beta-domain"/>
    <property type="match status" value="1"/>
</dbReference>
<dbReference type="Proteomes" id="UP000235116">
    <property type="component" value="Chromosome"/>
</dbReference>
<name>A0A2K9LKK9_9GAMM</name>
<accession>A0A2K9LKK9</accession>
<dbReference type="AlphaFoldDB" id="A0A2K9LKK9"/>
<protein>
    <recommendedName>
        <fullName evidence="2">Autotransporter domain-containing protein</fullName>
    </recommendedName>
</protein>
<reference evidence="4" key="1">
    <citation type="submission" date="2017-08" db="EMBL/GenBank/DDBJ databases">
        <title>Direct submision.</title>
        <authorList>
            <person name="Kim S.-J."/>
            <person name="Rhee S.-K."/>
        </authorList>
    </citation>
    <scope>NUCLEOTIDE SEQUENCE [LARGE SCALE GENOMIC DNA]</scope>
    <source>
        <strain evidence="4">GI5</strain>
    </source>
</reference>
<dbReference type="SUPFAM" id="SSF103515">
    <property type="entry name" value="Autotransporter"/>
    <property type="match status" value="1"/>
</dbReference>
<keyword evidence="4" id="KW-1185">Reference proteome</keyword>
<dbReference type="InterPro" id="IPR036709">
    <property type="entry name" value="Autotransporte_beta_dom_sf"/>
</dbReference>
<dbReference type="SMART" id="SM00869">
    <property type="entry name" value="Autotransporter"/>
    <property type="match status" value="1"/>
</dbReference>
<feature type="signal peptide" evidence="1">
    <location>
        <begin position="1"/>
        <end position="26"/>
    </location>
</feature>
<keyword evidence="1" id="KW-0732">Signal</keyword>
<evidence type="ECO:0000259" key="2">
    <source>
        <dbReference type="PROSITE" id="PS51208"/>
    </source>
</evidence>
<feature type="chain" id="PRO_5014927543" description="Autotransporter domain-containing protein" evidence="1">
    <location>
        <begin position="27"/>
        <end position="385"/>
    </location>
</feature>
<feature type="domain" description="Autotransporter" evidence="2">
    <location>
        <begin position="100"/>
        <end position="385"/>
    </location>
</feature>
<organism evidence="3 4">
    <name type="scientific">Ketobacter alkanivorans</name>
    <dbReference type="NCBI Taxonomy" id="1917421"/>
    <lineage>
        <taxon>Bacteria</taxon>
        <taxon>Pseudomonadati</taxon>
        <taxon>Pseudomonadota</taxon>
        <taxon>Gammaproteobacteria</taxon>
        <taxon>Pseudomonadales</taxon>
        <taxon>Ketobacteraceae</taxon>
        <taxon>Ketobacter</taxon>
    </lineage>
</organism>
<proteinExistence type="predicted"/>
<dbReference type="InterPro" id="IPR005546">
    <property type="entry name" value="Autotransporte_beta"/>
</dbReference>
<evidence type="ECO:0000313" key="3">
    <source>
        <dbReference type="EMBL" id="AUM12822.1"/>
    </source>
</evidence>
<evidence type="ECO:0000313" key="4">
    <source>
        <dbReference type="Proteomes" id="UP000235116"/>
    </source>
</evidence>
<dbReference type="KEGG" id="kak:Kalk_10500"/>
<dbReference type="Pfam" id="PF03797">
    <property type="entry name" value="Autotransporter"/>
    <property type="match status" value="1"/>
</dbReference>
<dbReference type="PROSITE" id="PS51208">
    <property type="entry name" value="AUTOTRANSPORTER"/>
    <property type="match status" value="1"/>
</dbReference>